<sequence length="127" mass="14468">MASESTNIGTHSELRVMLALLANGYEVSQPIASEVYDLTVRDPRNGEHFTVQVKTARVREDRDGAIVIQARKSNGQIYTREDCDYIAGVTEDAVYLIPNVEQTEYWAKPDSIDEKWTRLETAYQRNN</sequence>
<name>A0ABT4EGV6_PAEAL</name>
<dbReference type="Proteomes" id="UP001527090">
    <property type="component" value="Unassembled WGS sequence"/>
</dbReference>
<keyword evidence="2" id="KW-0255">Endonuclease</keyword>
<dbReference type="InterPro" id="IPR021671">
    <property type="entry name" value="PD(D/E)XK_Endonuc"/>
</dbReference>
<evidence type="ECO:0000313" key="3">
    <source>
        <dbReference type="Proteomes" id="UP001527090"/>
    </source>
</evidence>
<gene>
    <name evidence="2" type="ORF">M5X04_26850</name>
</gene>
<comment type="caution">
    <text evidence="2">The sequence shown here is derived from an EMBL/GenBank/DDBJ whole genome shotgun (WGS) entry which is preliminary data.</text>
</comment>
<dbReference type="Pfam" id="PF11645">
    <property type="entry name" value="PDDEXK_5"/>
    <property type="match status" value="1"/>
</dbReference>
<organism evidence="2 3">
    <name type="scientific">Paenibacillus alvei</name>
    <name type="common">Bacillus alvei</name>
    <dbReference type="NCBI Taxonomy" id="44250"/>
    <lineage>
        <taxon>Bacteria</taxon>
        <taxon>Bacillati</taxon>
        <taxon>Bacillota</taxon>
        <taxon>Bacilli</taxon>
        <taxon>Bacillales</taxon>
        <taxon>Paenibacillaceae</taxon>
        <taxon>Paenibacillus</taxon>
    </lineage>
</organism>
<dbReference type="InterPro" id="IPR011856">
    <property type="entry name" value="tRNA_endonuc-like_dom_sf"/>
</dbReference>
<evidence type="ECO:0000313" key="2">
    <source>
        <dbReference type="EMBL" id="MCY9532932.1"/>
    </source>
</evidence>
<keyword evidence="2" id="KW-0540">Nuclease</keyword>
<reference evidence="2 3" key="1">
    <citation type="submission" date="2022-05" db="EMBL/GenBank/DDBJ databases">
        <title>Genome Sequencing of Bee-Associated Microbes.</title>
        <authorList>
            <person name="Dunlap C."/>
        </authorList>
    </citation>
    <scope>NUCLEOTIDE SEQUENCE [LARGE SCALE GENOMIC DNA]</scope>
    <source>
        <strain evidence="2 3">NRRL NRS-750</strain>
    </source>
</reference>
<dbReference type="EMBL" id="JAMDLY010000024">
    <property type="protein sequence ID" value="MCY9532932.1"/>
    <property type="molecule type" value="Genomic_DNA"/>
</dbReference>
<feature type="domain" description="PD(D/E)XK endonuclease" evidence="1">
    <location>
        <begin position="7"/>
        <end position="102"/>
    </location>
</feature>
<keyword evidence="3" id="KW-1185">Reference proteome</keyword>
<dbReference type="RefSeq" id="WP_268633010.1">
    <property type="nucleotide sequence ID" value="NZ_JAMDLY010000024.1"/>
</dbReference>
<dbReference type="GO" id="GO:0004519">
    <property type="term" value="F:endonuclease activity"/>
    <property type="evidence" value="ECO:0007669"/>
    <property type="project" value="UniProtKB-KW"/>
</dbReference>
<accession>A0ABT4EGV6</accession>
<proteinExistence type="predicted"/>
<dbReference type="Gene3D" id="3.40.1350.10">
    <property type="match status" value="1"/>
</dbReference>
<keyword evidence="2" id="KW-0378">Hydrolase</keyword>
<protein>
    <submittedName>
        <fullName evidence="2">Group I intron-associated PD-(D/E)XK endonuclease</fullName>
    </submittedName>
</protein>
<evidence type="ECO:0000259" key="1">
    <source>
        <dbReference type="Pfam" id="PF11645"/>
    </source>
</evidence>